<name>J9GUH1_9ZZZZ</name>
<dbReference type="EMBL" id="AMCI01001155">
    <property type="protein sequence ID" value="EJX06453.1"/>
    <property type="molecule type" value="Genomic_DNA"/>
</dbReference>
<organism evidence="1">
    <name type="scientific">gut metagenome</name>
    <dbReference type="NCBI Taxonomy" id="749906"/>
    <lineage>
        <taxon>unclassified sequences</taxon>
        <taxon>metagenomes</taxon>
        <taxon>organismal metagenomes</taxon>
    </lineage>
</organism>
<comment type="caution">
    <text evidence="1">The sequence shown here is derived from an EMBL/GenBank/DDBJ whole genome shotgun (WGS) entry which is preliminary data.</text>
</comment>
<dbReference type="AlphaFoldDB" id="J9GUH1"/>
<proteinExistence type="predicted"/>
<protein>
    <submittedName>
        <fullName evidence="1">Uncharacterized protein</fullName>
    </submittedName>
</protein>
<sequence length="174" mass="19358">MRLHEAGFLKGFIHILVVQVIGSTVFTDIDTVTYGRISRRIFLISSQIFAPLAHGSVSGIVSFRETGSLVSSQVFVKGSLLWTVDRSLEAEIGIVVQVELFTFLGFLGGNQDYTGSCTCTVDGRRCCILQYGDAFNVFRVQQVYVTFDVVNQNQRIHTVDGYGTTYVEAFCFTR</sequence>
<reference evidence="1" key="1">
    <citation type="journal article" date="2012" name="PLoS ONE">
        <title>Gene sets for utilization of primary and secondary nutrition supplies in the distal gut of endangered iberian lynx.</title>
        <authorList>
            <person name="Alcaide M."/>
            <person name="Messina E."/>
            <person name="Richter M."/>
            <person name="Bargiela R."/>
            <person name="Peplies J."/>
            <person name="Huws S.A."/>
            <person name="Newbold C.J."/>
            <person name="Golyshin P.N."/>
            <person name="Simon M.A."/>
            <person name="Lopez G."/>
            <person name="Yakimov M.M."/>
            <person name="Ferrer M."/>
        </authorList>
    </citation>
    <scope>NUCLEOTIDE SEQUENCE</scope>
</reference>
<evidence type="ECO:0000313" key="1">
    <source>
        <dbReference type="EMBL" id="EJX06453.1"/>
    </source>
</evidence>
<accession>J9GUH1</accession>
<gene>
    <name evidence="1" type="ORF">EVA_05438</name>
</gene>